<feature type="region of interest" description="Disordered" evidence="1">
    <location>
        <begin position="137"/>
        <end position="182"/>
    </location>
</feature>
<organism evidence="2 3">
    <name type="scientific">Daucus carota subsp. sativus</name>
    <name type="common">Carrot</name>
    <dbReference type="NCBI Taxonomy" id="79200"/>
    <lineage>
        <taxon>Eukaryota</taxon>
        <taxon>Viridiplantae</taxon>
        <taxon>Streptophyta</taxon>
        <taxon>Embryophyta</taxon>
        <taxon>Tracheophyta</taxon>
        <taxon>Spermatophyta</taxon>
        <taxon>Magnoliopsida</taxon>
        <taxon>eudicotyledons</taxon>
        <taxon>Gunneridae</taxon>
        <taxon>Pentapetalae</taxon>
        <taxon>asterids</taxon>
        <taxon>campanulids</taxon>
        <taxon>Apiales</taxon>
        <taxon>Apiaceae</taxon>
        <taxon>Apioideae</taxon>
        <taxon>Scandiceae</taxon>
        <taxon>Daucinae</taxon>
        <taxon>Daucus</taxon>
        <taxon>Daucus sect. Daucus</taxon>
    </lineage>
</organism>
<dbReference type="KEGG" id="dcr:108224035"/>
<dbReference type="InterPro" id="IPR039933">
    <property type="entry name" value="XRI1"/>
</dbReference>
<dbReference type="GO" id="GO:0007143">
    <property type="term" value="P:female meiotic nuclear division"/>
    <property type="evidence" value="ECO:0007669"/>
    <property type="project" value="InterPro"/>
</dbReference>
<evidence type="ECO:0000313" key="3">
    <source>
        <dbReference type="Proteomes" id="UP000077755"/>
    </source>
</evidence>
<evidence type="ECO:0000256" key="1">
    <source>
        <dbReference type="SAM" id="MobiDB-lite"/>
    </source>
</evidence>
<dbReference type="Proteomes" id="UP000077755">
    <property type="component" value="Chromosome 1"/>
</dbReference>
<evidence type="ECO:0000313" key="2">
    <source>
        <dbReference type="EMBL" id="WOG83591.1"/>
    </source>
</evidence>
<protein>
    <submittedName>
        <fullName evidence="2">Uncharacterized protein</fullName>
    </submittedName>
</protein>
<reference evidence="2" key="2">
    <citation type="submission" date="2022-03" db="EMBL/GenBank/DDBJ databases">
        <title>Draft title - Genomic analysis of global carrot germplasm unveils the trajectory of domestication and the origin of high carotenoid orange carrot.</title>
        <authorList>
            <person name="Iorizzo M."/>
            <person name="Ellison S."/>
            <person name="Senalik D."/>
            <person name="Macko-Podgorni A."/>
            <person name="Grzebelus D."/>
            <person name="Bostan H."/>
            <person name="Rolling W."/>
            <person name="Curaba J."/>
            <person name="Simon P."/>
        </authorList>
    </citation>
    <scope>NUCLEOTIDE SEQUENCE</scope>
    <source>
        <tissue evidence="2">Leaf</tissue>
    </source>
</reference>
<accession>A0A166H9Q8</accession>
<dbReference type="GO" id="GO:0007140">
    <property type="term" value="P:male meiotic nuclear division"/>
    <property type="evidence" value="ECO:0007669"/>
    <property type="project" value="InterPro"/>
</dbReference>
<dbReference type="PANTHER" id="PTHR33385">
    <property type="entry name" value="PROTEIN XRI1"/>
    <property type="match status" value="1"/>
</dbReference>
<feature type="compositionally biased region" description="Polar residues" evidence="1">
    <location>
        <begin position="137"/>
        <end position="146"/>
    </location>
</feature>
<sequence>MGDLHSIANYSSYCSSSSSSLLGWEYHNLGVYNADMSHSTNFALDSDYTPPYSSSSLDDSDYSTGYLQDALFEFSSKRRRLLLFSDDQTNYSTCPVQDFWTENFGAIYPEDFGFLNQTNERDEFSGKMMKNNNAEVETLGQGNTGNSFSSSANSKDSLHTGSSSEILDSLSPLSAGGGNEKKRKKVTIMTRVVYPFDVVKPGGIEGDMTLNDINERISMPPTRPVMHPVGDFACKPIMSPEGPGLSGKPVVALTRVQTQGRGTITIIRTKG</sequence>
<dbReference type="OMA" id="LWHQPVE"/>
<dbReference type="EMBL" id="CP093343">
    <property type="protein sequence ID" value="WOG83591.1"/>
    <property type="molecule type" value="Genomic_DNA"/>
</dbReference>
<dbReference type="PANTHER" id="PTHR33385:SF18">
    <property type="entry name" value="XRI1-LIKE PROTEIN"/>
    <property type="match status" value="1"/>
</dbReference>
<gene>
    <name evidence="2" type="ORF">DCAR_0102768</name>
</gene>
<dbReference type="OrthoDB" id="691244at2759"/>
<dbReference type="Gramene" id="KZN09984">
    <property type="protein sequence ID" value="KZN09984"/>
    <property type="gene ID" value="DCAR_002640"/>
</dbReference>
<dbReference type="AlphaFoldDB" id="A0A166H9Q8"/>
<reference evidence="2" key="1">
    <citation type="journal article" date="2016" name="Nat. Genet.">
        <title>A high-quality carrot genome assembly provides new insights into carotenoid accumulation and asterid genome evolution.</title>
        <authorList>
            <person name="Iorizzo M."/>
            <person name="Ellison S."/>
            <person name="Senalik D."/>
            <person name="Zeng P."/>
            <person name="Satapoomin P."/>
            <person name="Huang J."/>
            <person name="Bowman M."/>
            <person name="Iovene M."/>
            <person name="Sanseverino W."/>
            <person name="Cavagnaro P."/>
            <person name="Yildiz M."/>
            <person name="Macko-Podgorni A."/>
            <person name="Moranska E."/>
            <person name="Grzebelus E."/>
            <person name="Grzebelus D."/>
            <person name="Ashrafi H."/>
            <person name="Zheng Z."/>
            <person name="Cheng S."/>
            <person name="Spooner D."/>
            <person name="Van Deynze A."/>
            <person name="Simon P."/>
        </authorList>
    </citation>
    <scope>NUCLEOTIDE SEQUENCE</scope>
    <source>
        <tissue evidence="2">Leaf</tissue>
    </source>
</reference>
<keyword evidence="3" id="KW-1185">Reference proteome</keyword>
<proteinExistence type="predicted"/>
<name>A0A166H9Q8_DAUCS</name>